<name>A0A9W9VGZ6_9EURO</name>
<sequence length="330" mass="35942">MTDQTSPGLYPAGSLRIAPGKNAYLVRYIDSSGSPELPGGLIYQRRSTRGPALRIDTEDLDQANSSFALLTDSATRFQLPKISPLDFGPHESILTEEELFNEEVESDNHSDTARDSSALISDLLGHLEEEAALSPGPTPQATLTSSSSRSIYYSVGQETEVDTETDSLSRESGHLSVTPEDSPPLEGKTPGCVLSQSYQDLVQDFPLDTISETVASQNDSFHRQSVDSFVFDARIEADLPVTPKRKQTKNSSSTPVLSPSFLGPFPTPFSHRQFIASSPSGSLRSPSAPSIRDPTSPSPTARPSLKRKDTTRPRLHLSDIFKHRQVSNKL</sequence>
<reference evidence="2" key="2">
    <citation type="journal article" date="2023" name="IMA Fungus">
        <title>Comparative genomic study of the Penicillium genus elucidates a diverse pangenome and 15 lateral gene transfer events.</title>
        <authorList>
            <person name="Petersen C."/>
            <person name="Sorensen T."/>
            <person name="Nielsen M.R."/>
            <person name="Sondergaard T.E."/>
            <person name="Sorensen J.L."/>
            <person name="Fitzpatrick D.A."/>
            <person name="Frisvad J.C."/>
            <person name="Nielsen K.L."/>
        </authorList>
    </citation>
    <scope>NUCLEOTIDE SEQUENCE</scope>
    <source>
        <strain evidence="2">IBT 29864</strain>
    </source>
</reference>
<reference evidence="2" key="1">
    <citation type="submission" date="2022-11" db="EMBL/GenBank/DDBJ databases">
        <authorList>
            <person name="Petersen C."/>
        </authorList>
    </citation>
    <scope>NUCLEOTIDE SEQUENCE</scope>
    <source>
        <strain evidence="2">IBT 29864</strain>
    </source>
</reference>
<gene>
    <name evidence="2" type="ORF">N7496_002882</name>
</gene>
<feature type="region of interest" description="Disordered" evidence="1">
    <location>
        <begin position="272"/>
        <end position="316"/>
    </location>
</feature>
<feature type="compositionally biased region" description="Low complexity" evidence="1">
    <location>
        <begin position="277"/>
        <end position="290"/>
    </location>
</feature>
<proteinExistence type="predicted"/>
<evidence type="ECO:0000256" key="1">
    <source>
        <dbReference type="SAM" id="MobiDB-lite"/>
    </source>
</evidence>
<dbReference type="GeneID" id="81434990"/>
<evidence type="ECO:0000313" key="3">
    <source>
        <dbReference type="Proteomes" id="UP001147782"/>
    </source>
</evidence>
<feature type="compositionally biased region" description="Basic and acidic residues" evidence="1">
    <location>
        <begin position="306"/>
        <end position="316"/>
    </location>
</feature>
<dbReference type="Proteomes" id="UP001147782">
    <property type="component" value="Unassembled WGS sequence"/>
</dbReference>
<dbReference type="EMBL" id="JAPZBS010000002">
    <property type="protein sequence ID" value="KAJ5380454.1"/>
    <property type="molecule type" value="Genomic_DNA"/>
</dbReference>
<comment type="caution">
    <text evidence="2">The sequence shown here is derived from an EMBL/GenBank/DDBJ whole genome shotgun (WGS) entry which is preliminary data.</text>
</comment>
<dbReference type="RefSeq" id="XP_056558025.1">
    <property type="nucleotide sequence ID" value="XM_056695813.1"/>
</dbReference>
<keyword evidence="3" id="KW-1185">Reference proteome</keyword>
<feature type="region of interest" description="Disordered" evidence="1">
    <location>
        <begin position="156"/>
        <end position="189"/>
    </location>
</feature>
<accession>A0A9W9VGZ6</accession>
<organism evidence="2 3">
    <name type="scientific">Penicillium cataractarum</name>
    <dbReference type="NCBI Taxonomy" id="2100454"/>
    <lineage>
        <taxon>Eukaryota</taxon>
        <taxon>Fungi</taxon>
        <taxon>Dikarya</taxon>
        <taxon>Ascomycota</taxon>
        <taxon>Pezizomycotina</taxon>
        <taxon>Eurotiomycetes</taxon>
        <taxon>Eurotiomycetidae</taxon>
        <taxon>Eurotiales</taxon>
        <taxon>Aspergillaceae</taxon>
        <taxon>Penicillium</taxon>
    </lineage>
</organism>
<evidence type="ECO:0000313" key="2">
    <source>
        <dbReference type="EMBL" id="KAJ5380454.1"/>
    </source>
</evidence>
<protein>
    <submittedName>
        <fullName evidence="2">Uncharacterized protein</fullName>
    </submittedName>
</protein>
<dbReference type="OrthoDB" id="4358282at2759"/>
<dbReference type="AlphaFoldDB" id="A0A9W9VGZ6"/>